<dbReference type="RefSeq" id="WP_240639646.1">
    <property type="nucleotide sequence ID" value="NZ_JBHLWF010000005.1"/>
</dbReference>
<name>A0A4R3LLW5_9GAMM</name>
<reference evidence="2 3" key="1">
    <citation type="submission" date="2019-03" db="EMBL/GenBank/DDBJ databases">
        <title>Genomic Encyclopedia of Type Strains, Phase IV (KMG-IV): sequencing the most valuable type-strain genomes for metagenomic binning, comparative biology and taxonomic classification.</title>
        <authorList>
            <person name="Goeker M."/>
        </authorList>
    </citation>
    <scope>NUCLEOTIDE SEQUENCE [LARGE SCALE GENOMIC DNA]</scope>
    <source>
        <strain evidence="2 3">DSM 21944</strain>
    </source>
</reference>
<organism evidence="2 3">
    <name type="scientific">Pseudofulvimonas gallinarii</name>
    <dbReference type="NCBI Taxonomy" id="634155"/>
    <lineage>
        <taxon>Bacteria</taxon>
        <taxon>Pseudomonadati</taxon>
        <taxon>Pseudomonadota</taxon>
        <taxon>Gammaproteobacteria</taxon>
        <taxon>Lysobacterales</taxon>
        <taxon>Rhodanobacteraceae</taxon>
        <taxon>Pseudofulvimonas</taxon>
    </lineage>
</organism>
<gene>
    <name evidence="2" type="ORF">EDC25_10199</name>
</gene>
<accession>A0A4R3LLW5</accession>
<evidence type="ECO:0000313" key="3">
    <source>
        <dbReference type="Proteomes" id="UP000294599"/>
    </source>
</evidence>
<dbReference type="PANTHER" id="PTHR40115">
    <property type="entry name" value="INNER MEMBRANE PROTEIN WITH PEPSY TM HELIX"/>
    <property type="match status" value="1"/>
</dbReference>
<keyword evidence="1" id="KW-1133">Transmembrane helix</keyword>
<dbReference type="EMBL" id="SMAF01000001">
    <property type="protein sequence ID" value="TCT01244.1"/>
    <property type="molecule type" value="Genomic_DNA"/>
</dbReference>
<dbReference type="Proteomes" id="UP000294599">
    <property type="component" value="Unassembled WGS sequence"/>
</dbReference>
<keyword evidence="3" id="KW-1185">Reference proteome</keyword>
<keyword evidence="1" id="KW-0812">Transmembrane</keyword>
<dbReference type="Pfam" id="PF16357">
    <property type="entry name" value="PepSY_TM_like_2"/>
    <property type="match status" value="1"/>
</dbReference>
<feature type="transmembrane region" description="Helical" evidence="1">
    <location>
        <begin position="140"/>
        <end position="159"/>
    </location>
</feature>
<dbReference type="AlphaFoldDB" id="A0A4R3LLW5"/>
<feature type="transmembrane region" description="Helical" evidence="1">
    <location>
        <begin position="6"/>
        <end position="26"/>
    </location>
</feature>
<proteinExistence type="predicted"/>
<evidence type="ECO:0000313" key="2">
    <source>
        <dbReference type="EMBL" id="TCT01244.1"/>
    </source>
</evidence>
<dbReference type="PANTHER" id="PTHR40115:SF1">
    <property type="entry name" value="INNER MEMBRANE PROTEIN WITH PEPSY TM HELIX"/>
    <property type="match status" value="1"/>
</dbReference>
<protein>
    <recommendedName>
        <fullName evidence="4">PepSY-associated transmembrane protein</fullName>
    </recommendedName>
</protein>
<comment type="caution">
    <text evidence="2">The sequence shown here is derived from an EMBL/GenBank/DDBJ whole genome shotgun (WGS) entry which is preliminary data.</text>
</comment>
<evidence type="ECO:0008006" key="4">
    <source>
        <dbReference type="Google" id="ProtNLM"/>
    </source>
</evidence>
<sequence length="190" mass="21119">MHAWHWVSSAICLVGMILFAVTGITLNHAAGIEARPQVQNWTGVLPQALRPSLSLKAANSALPMEVRRWLREQTGQRVPVRPAEWSDDEVYLSLPRAGGDAWLSIDRATGEVEYERTDRGWVALFNDLHKGRNTGPAWSWFLDIFAIACLVFCLTGLVLLKLHAGHRPSTWPMVMAGLAIPVLLVVLLLH</sequence>
<dbReference type="InterPro" id="IPR032307">
    <property type="entry name" value="PepSY_TM-like_2"/>
</dbReference>
<keyword evidence="1" id="KW-0472">Membrane</keyword>
<evidence type="ECO:0000256" key="1">
    <source>
        <dbReference type="SAM" id="Phobius"/>
    </source>
</evidence>
<feature type="transmembrane region" description="Helical" evidence="1">
    <location>
        <begin position="171"/>
        <end position="189"/>
    </location>
</feature>